<gene>
    <name evidence="3" type="ORF">GCM10009118_09210</name>
</gene>
<dbReference type="Pfam" id="PF13568">
    <property type="entry name" value="OMP_b-brl_2"/>
    <property type="match status" value="1"/>
</dbReference>
<feature type="chain" id="PRO_5046254329" description="Outer membrane protein beta-barrel domain-containing protein" evidence="1">
    <location>
        <begin position="21"/>
        <end position="269"/>
    </location>
</feature>
<sequence length="269" mass="30013">MKRIVSLFLGATLSLSSLHAQDAEEKVVQAGFVFNGGMLSTSFKTNQIESDGLGSSFGVGMGLHYNFKPHIALYTGLEFNFQSFSYSPTAGNNFFYDYSDREIYLNKDDESNAEGTFRIATRKQKPIVLTIPTMLIFRTNFIGYFRYYGKFGLRTSFVINQTVNDEGTNFEGILPQTGASIEKMKAKNDLLFIRSAGGMAAGAEWNFIGTTSLFLEAGFYYTFTPLFSGNGKSDRNGSSLYNINSDLSKTYRSFKASQMLIEFKLGILF</sequence>
<keyword evidence="1" id="KW-0732">Signal</keyword>
<evidence type="ECO:0000259" key="2">
    <source>
        <dbReference type="Pfam" id="PF13568"/>
    </source>
</evidence>
<comment type="caution">
    <text evidence="3">The sequence shown here is derived from an EMBL/GenBank/DDBJ whole genome shotgun (WGS) entry which is preliminary data.</text>
</comment>
<organism evidence="3 4">
    <name type="scientific">Wandonia haliotis</name>
    <dbReference type="NCBI Taxonomy" id="574963"/>
    <lineage>
        <taxon>Bacteria</taxon>
        <taxon>Pseudomonadati</taxon>
        <taxon>Bacteroidota</taxon>
        <taxon>Flavobacteriia</taxon>
        <taxon>Flavobacteriales</taxon>
        <taxon>Crocinitomicaceae</taxon>
        <taxon>Wandonia</taxon>
    </lineage>
</organism>
<keyword evidence="4" id="KW-1185">Reference proteome</keyword>
<feature type="signal peptide" evidence="1">
    <location>
        <begin position="1"/>
        <end position="20"/>
    </location>
</feature>
<dbReference type="RefSeq" id="WP_343785410.1">
    <property type="nucleotide sequence ID" value="NZ_BAAAFH010000003.1"/>
</dbReference>
<dbReference type="InterPro" id="IPR025665">
    <property type="entry name" value="Beta-barrel_OMP_2"/>
</dbReference>
<name>A0ABN1MNQ2_9FLAO</name>
<evidence type="ECO:0000256" key="1">
    <source>
        <dbReference type="SAM" id="SignalP"/>
    </source>
</evidence>
<dbReference type="Proteomes" id="UP001501126">
    <property type="component" value="Unassembled WGS sequence"/>
</dbReference>
<evidence type="ECO:0000313" key="3">
    <source>
        <dbReference type="EMBL" id="GAA0874513.1"/>
    </source>
</evidence>
<reference evidence="3 4" key="1">
    <citation type="journal article" date="2019" name="Int. J. Syst. Evol. Microbiol.">
        <title>The Global Catalogue of Microorganisms (GCM) 10K type strain sequencing project: providing services to taxonomists for standard genome sequencing and annotation.</title>
        <authorList>
            <consortium name="The Broad Institute Genomics Platform"/>
            <consortium name="The Broad Institute Genome Sequencing Center for Infectious Disease"/>
            <person name="Wu L."/>
            <person name="Ma J."/>
        </authorList>
    </citation>
    <scope>NUCLEOTIDE SEQUENCE [LARGE SCALE GENOMIC DNA]</scope>
    <source>
        <strain evidence="3 4">JCM 16083</strain>
    </source>
</reference>
<dbReference type="EMBL" id="BAAAFH010000003">
    <property type="protein sequence ID" value="GAA0874513.1"/>
    <property type="molecule type" value="Genomic_DNA"/>
</dbReference>
<proteinExistence type="predicted"/>
<feature type="domain" description="Outer membrane protein beta-barrel" evidence="2">
    <location>
        <begin position="30"/>
        <end position="227"/>
    </location>
</feature>
<evidence type="ECO:0000313" key="4">
    <source>
        <dbReference type="Proteomes" id="UP001501126"/>
    </source>
</evidence>
<protein>
    <recommendedName>
        <fullName evidence="2">Outer membrane protein beta-barrel domain-containing protein</fullName>
    </recommendedName>
</protein>
<accession>A0ABN1MNQ2</accession>